<comment type="caution">
    <text evidence="2">The sequence shown here is derived from an EMBL/GenBank/DDBJ whole genome shotgun (WGS) entry which is preliminary data.</text>
</comment>
<dbReference type="Proteomes" id="UP000745663">
    <property type="component" value="Unassembled WGS sequence"/>
</dbReference>
<reference evidence="2 3" key="1">
    <citation type="submission" date="2020-08" db="EMBL/GenBank/DDBJ databases">
        <title>Description of novel Pseudomonas species.</title>
        <authorList>
            <person name="Duman M."/>
            <person name="Mulet M."/>
            <person name="Altun S."/>
            <person name="Saticioglu I.B."/>
            <person name="Lalucat J."/>
            <person name="Garcia-Valdes E."/>
        </authorList>
    </citation>
    <scope>NUCLEOTIDE SEQUENCE [LARGE SCALE GENOMIC DNA]</scope>
    <source>
        <strain evidence="2 3">P66</strain>
    </source>
</reference>
<feature type="region of interest" description="Disordered" evidence="1">
    <location>
        <begin position="1"/>
        <end position="21"/>
    </location>
</feature>
<gene>
    <name evidence="2" type="ORF">H8F21_28705</name>
</gene>
<evidence type="ECO:0000313" key="3">
    <source>
        <dbReference type="Proteomes" id="UP000745663"/>
    </source>
</evidence>
<dbReference type="EMBL" id="JACOPV010000031">
    <property type="protein sequence ID" value="MBM5461542.1"/>
    <property type="molecule type" value="Genomic_DNA"/>
</dbReference>
<organism evidence="2 3">
    <name type="scientific">Pseudomonas arcuscaelestis</name>
    <dbReference type="NCBI Taxonomy" id="2710591"/>
    <lineage>
        <taxon>Bacteria</taxon>
        <taxon>Pseudomonadati</taxon>
        <taxon>Pseudomonadota</taxon>
        <taxon>Gammaproteobacteria</taxon>
        <taxon>Pseudomonadales</taxon>
        <taxon>Pseudomonadaceae</taxon>
        <taxon>Pseudomonas</taxon>
    </lineage>
</organism>
<proteinExistence type="predicted"/>
<accession>A0ABS2C6N5</accession>
<sequence>MRLRGGMPRNSRIAQRKAETEKRQQALRSTYEAQLALVPMRLQESEKLFCVIEKFKELTILKGATEKLYTLETFWDERVNTIRACNEVAPLADYKSTLSFALFEKLYIQSALKEGRPQGASATVS</sequence>
<keyword evidence="3" id="KW-1185">Reference proteome</keyword>
<name>A0ABS2C6N5_9PSED</name>
<evidence type="ECO:0000256" key="1">
    <source>
        <dbReference type="SAM" id="MobiDB-lite"/>
    </source>
</evidence>
<evidence type="ECO:0000313" key="2">
    <source>
        <dbReference type="EMBL" id="MBM5461542.1"/>
    </source>
</evidence>
<dbReference type="RefSeq" id="WP_203585789.1">
    <property type="nucleotide sequence ID" value="NZ_JACOPV010000031.1"/>
</dbReference>
<protein>
    <submittedName>
        <fullName evidence="2">Uncharacterized protein</fullName>
    </submittedName>
</protein>